<evidence type="ECO:0000256" key="10">
    <source>
        <dbReference type="ARBA" id="ARBA00047872"/>
    </source>
</evidence>
<dbReference type="GO" id="GO:0009088">
    <property type="term" value="P:threonine biosynthetic process"/>
    <property type="evidence" value="ECO:0007669"/>
    <property type="project" value="UniProtKB-UniPathway"/>
</dbReference>
<dbReference type="EMBL" id="CWGJ01000027">
    <property type="protein sequence ID" value="CRX39308.1"/>
    <property type="molecule type" value="Genomic_DNA"/>
</dbReference>
<organism evidence="14 15">
    <name type="scientific">Estrella lausannensis</name>
    <dbReference type="NCBI Taxonomy" id="483423"/>
    <lineage>
        <taxon>Bacteria</taxon>
        <taxon>Pseudomonadati</taxon>
        <taxon>Chlamydiota</taxon>
        <taxon>Chlamydiia</taxon>
        <taxon>Parachlamydiales</taxon>
        <taxon>Candidatus Criblamydiaceae</taxon>
        <taxon>Estrella</taxon>
    </lineage>
</organism>
<dbReference type="AlphaFoldDB" id="A0A0H5DSM1"/>
<feature type="domain" description="Aspartate/glutamate/uridylate kinase" evidence="13">
    <location>
        <begin position="22"/>
        <end position="245"/>
    </location>
</feature>
<keyword evidence="6" id="KW-0547">Nucleotide-binding</keyword>
<comment type="catalytic activity">
    <reaction evidence="10 11">
        <text>L-aspartate + ATP = 4-phospho-L-aspartate + ADP</text>
        <dbReference type="Rhea" id="RHEA:23776"/>
        <dbReference type="ChEBI" id="CHEBI:29991"/>
        <dbReference type="ChEBI" id="CHEBI:30616"/>
        <dbReference type="ChEBI" id="CHEBI:57535"/>
        <dbReference type="ChEBI" id="CHEBI:456216"/>
        <dbReference type="EC" id="2.7.2.4"/>
    </reaction>
</comment>
<dbReference type="InterPro" id="IPR001341">
    <property type="entry name" value="Asp_kinase"/>
</dbReference>
<evidence type="ECO:0000256" key="12">
    <source>
        <dbReference type="RuleBase" id="RU004249"/>
    </source>
</evidence>
<evidence type="ECO:0000256" key="11">
    <source>
        <dbReference type="RuleBase" id="RU003448"/>
    </source>
</evidence>
<dbReference type="NCBIfam" id="TIGR00657">
    <property type="entry name" value="asp_kinases"/>
    <property type="match status" value="1"/>
</dbReference>
<evidence type="ECO:0000259" key="13">
    <source>
        <dbReference type="Pfam" id="PF00696"/>
    </source>
</evidence>
<dbReference type="EC" id="2.7.2.4" evidence="11"/>
<dbReference type="UniPathway" id="UPA00051">
    <property type="reaction ID" value="UER00462"/>
</dbReference>
<dbReference type="SUPFAM" id="SSF53633">
    <property type="entry name" value="Carbamate kinase-like"/>
    <property type="match status" value="1"/>
</dbReference>
<dbReference type="Pfam" id="PF00696">
    <property type="entry name" value="AA_kinase"/>
    <property type="match status" value="1"/>
</dbReference>
<dbReference type="GO" id="GO:0005524">
    <property type="term" value="F:ATP binding"/>
    <property type="evidence" value="ECO:0007669"/>
    <property type="project" value="UniProtKB-KW"/>
</dbReference>
<evidence type="ECO:0000256" key="1">
    <source>
        <dbReference type="ARBA" id="ARBA00004766"/>
    </source>
</evidence>
<dbReference type="UniPathway" id="UPA00050">
    <property type="reaction ID" value="UER00461"/>
</dbReference>
<keyword evidence="8" id="KW-0067">ATP-binding</keyword>
<dbReference type="Gene3D" id="3.40.1160.10">
    <property type="entry name" value="Acetylglutamate kinase-like"/>
    <property type="match status" value="1"/>
</dbReference>
<dbReference type="GO" id="GO:0005829">
    <property type="term" value="C:cytosol"/>
    <property type="evidence" value="ECO:0007669"/>
    <property type="project" value="TreeGrafter"/>
</dbReference>
<comment type="pathway">
    <text evidence="1 12">Amino-acid biosynthesis; L-lysine biosynthesis via DAP pathway; (S)-tetrahydrodipicolinate from L-aspartate: step 1/4.</text>
</comment>
<evidence type="ECO:0000256" key="2">
    <source>
        <dbReference type="ARBA" id="ARBA00004986"/>
    </source>
</evidence>
<dbReference type="InterPro" id="IPR041740">
    <property type="entry name" value="AKii-LysC-BS"/>
</dbReference>
<keyword evidence="12" id="KW-0028">Amino-acid biosynthesis</keyword>
<dbReference type="Proteomes" id="UP000220251">
    <property type="component" value="Unassembled WGS sequence"/>
</dbReference>
<protein>
    <recommendedName>
        <fullName evidence="11">Aspartokinase</fullName>
        <ecNumber evidence="11">2.7.2.4</ecNumber>
    </recommendedName>
</protein>
<dbReference type="PANTHER" id="PTHR21499:SF3">
    <property type="entry name" value="ASPARTOKINASE"/>
    <property type="match status" value="1"/>
</dbReference>
<dbReference type="GO" id="GO:0004072">
    <property type="term" value="F:aspartate kinase activity"/>
    <property type="evidence" value="ECO:0007669"/>
    <property type="project" value="UniProtKB-EC"/>
</dbReference>
<evidence type="ECO:0000256" key="7">
    <source>
        <dbReference type="ARBA" id="ARBA00022777"/>
    </source>
</evidence>
<evidence type="ECO:0000256" key="3">
    <source>
        <dbReference type="ARBA" id="ARBA00005139"/>
    </source>
</evidence>
<comment type="pathway">
    <text evidence="2 12">Amino-acid biosynthesis; L-methionine biosynthesis via de novo pathway; L-homoserine from L-aspartate: step 1/3.</text>
</comment>
<comment type="similarity">
    <text evidence="4 11">Belongs to the aspartokinase family.</text>
</comment>
<evidence type="ECO:0000313" key="14">
    <source>
        <dbReference type="EMBL" id="CRX39308.1"/>
    </source>
</evidence>
<keyword evidence="15" id="KW-1185">Reference proteome</keyword>
<dbReference type="InterPro" id="IPR036393">
    <property type="entry name" value="AceGlu_kinase-like_sf"/>
</dbReference>
<name>A0A0H5DSM1_9BACT</name>
<reference evidence="15" key="1">
    <citation type="submission" date="2015-06" db="EMBL/GenBank/DDBJ databases">
        <authorList>
            <person name="Bertelli C."/>
        </authorList>
    </citation>
    <scope>NUCLEOTIDE SEQUENCE [LARGE SCALE GENOMIC DNA]</scope>
    <source>
        <strain evidence="15">CRIB-30</strain>
    </source>
</reference>
<evidence type="ECO:0000256" key="6">
    <source>
        <dbReference type="ARBA" id="ARBA00022741"/>
    </source>
</evidence>
<comment type="pathway">
    <text evidence="3 12">Amino-acid biosynthesis; L-threonine biosynthesis; L-threonine from L-aspartate: step 1/5.</text>
</comment>
<dbReference type="GO" id="GO:0009089">
    <property type="term" value="P:lysine biosynthetic process via diaminopimelate"/>
    <property type="evidence" value="ECO:0007669"/>
    <property type="project" value="UniProtKB-UniPathway"/>
</dbReference>
<dbReference type="CDD" id="cd04261">
    <property type="entry name" value="AAK_AKii-LysC-BS"/>
    <property type="match status" value="1"/>
</dbReference>
<dbReference type="GO" id="GO:0009090">
    <property type="term" value="P:homoserine biosynthetic process"/>
    <property type="evidence" value="ECO:0007669"/>
    <property type="project" value="TreeGrafter"/>
</dbReference>
<evidence type="ECO:0000256" key="9">
    <source>
        <dbReference type="ARBA" id="ARBA00023154"/>
    </source>
</evidence>
<evidence type="ECO:0000256" key="5">
    <source>
        <dbReference type="ARBA" id="ARBA00022679"/>
    </source>
</evidence>
<keyword evidence="9" id="KW-0457">Lysine biosynthesis</keyword>
<sequence>MSCYRFWLNGLQALFSGEGMEKVLVMKFGGASVAAPESFERVAEIIMERRTQYHNIAVVVSAMGDTTDELISLARKVNPNPPKREMDMLITVGERISIALLAMALAKNGVVAKSFTGSQSGIVTSHEHTGAKIVNVKPHRLHKTFADGHLAIVAGFQGVSTEGEITTLGRGGSDTTAVALAAAIGAPSVEFYKDVAGIFDADPKRHSQAVKFSSMTYEDAYKLVSRGAEVLHPRCIKLAEKNGVILQVKSFINGDDPGTVIQGDNRGVPAVPVYELEEEALLAGR</sequence>
<evidence type="ECO:0000256" key="8">
    <source>
        <dbReference type="ARBA" id="ARBA00022840"/>
    </source>
</evidence>
<gene>
    <name evidence="14" type="primary">lysC</name>
    <name evidence="14" type="ORF">ELAC_1986</name>
</gene>
<evidence type="ECO:0000313" key="15">
    <source>
        <dbReference type="Proteomes" id="UP000220251"/>
    </source>
</evidence>
<evidence type="ECO:0000256" key="4">
    <source>
        <dbReference type="ARBA" id="ARBA00010122"/>
    </source>
</evidence>
<accession>A0A0H5DSM1</accession>
<proteinExistence type="inferred from homology"/>
<dbReference type="InterPro" id="IPR001048">
    <property type="entry name" value="Asp/Glu/Uridylate_kinase"/>
</dbReference>
<keyword evidence="7 11" id="KW-0418">Kinase</keyword>
<keyword evidence="5 11" id="KW-0808">Transferase</keyword>
<dbReference type="UniPathway" id="UPA00034">
    <property type="reaction ID" value="UER00015"/>
</dbReference>
<dbReference type="PANTHER" id="PTHR21499">
    <property type="entry name" value="ASPARTATE KINASE"/>
    <property type="match status" value="1"/>
</dbReference>